<dbReference type="RefSeq" id="XP_016219813.1">
    <property type="nucleotide sequence ID" value="XM_016372902.1"/>
</dbReference>
<dbReference type="InterPro" id="IPR039367">
    <property type="entry name" value="Och1-like"/>
</dbReference>
<reference evidence="2 3" key="1">
    <citation type="submission" date="2015-01" db="EMBL/GenBank/DDBJ databases">
        <title>The Genome Sequence of Exophiala mesophila CBS40295.</title>
        <authorList>
            <consortium name="The Broad Institute Genomics Platform"/>
            <person name="Cuomo C."/>
            <person name="de Hoog S."/>
            <person name="Gorbushina A."/>
            <person name="Stielow B."/>
            <person name="Teixiera M."/>
            <person name="Abouelleil A."/>
            <person name="Chapman S.B."/>
            <person name="Priest M."/>
            <person name="Young S.K."/>
            <person name="Wortman J."/>
            <person name="Nusbaum C."/>
            <person name="Birren B."/>
        </authorList>
    </citation>
    <scope>NUCLEOTIDE SEQUENCE [LARGE SCALE GENOMIC DNA]</scope>
    <source>
        <strain evidence="2 3">CBS 40295</strain>
    </source>
</reference>
<dbReference type="PANTHER" id="PTHR31834:SF8">
    <property type="entry name" value="TRANSFERASE, PUTATIVE (AFU_ORTHOLOGUE AFUA_6G14040)-RELATED"/>
    <property type="match status" value="1"/>
</dbReference>
<dbReference type="InterPro" id="IPR029044">
    <property type="entry name" value="Nucleotide-diphossugar_trans"/>
</dbReference>
<dbReference type="GO" id="GO:0000136">
    <property type="term" value="C:mannan polymerase complex"/>
    <property type="evidence" value="ECO:0007669"/>
    <property type="project" value="TreeGrafter"/>
</dbReference>
<evidence type="ECO:0000313" key="3">
    <source>
        <dbReference type="Proteomes" id="UP000054302"/>
    </source>
</evidence>
<dbReference type="Pfam" id="PF04488">
    <property type="entry name" value="Gly_transf_sug"/>
    <property type="match status" value="1"/>
</dbReference>
<sequence length="372" mass="42210">MHLTQSKDAVVAHDTAPFGDTMTSAPCWKRNAGAKCRRLTQVAFVALTLCVLFIQKPCLLPLPGYQQLMGEPRTWDAAAGGDASIESSVVPVTSAYKPLEVDILADFPKKIVQTTTTAGKRDFEQMWKSWRDLNPDYTYWIMKDDVLDDFVDQHFSVRPAIKRFWKQLNTPVLRTDFLRYLVMFARGGVYSDIDTSVVKPIHDWIPRRFLDDAEKPVNVVVGIERDQTKEGALRPIGFVQWTLMTKPGHELFEKAIYRVMSNIEFLAGVQRVPVDRVVIPKADAVEATGPGMFTDVVIEVLREQGIGVDWLLFSNLTEPILLGDILFLPINAFCGRHCRSDSPEYGDIYVQHHHQNGWFSSQPMEYSEQETT</sequence>
<proteinExistence type="inferred from homology"/>
<name>A0A0D1Z2T3_EXOME</name>
<dbReference type="GO" id="GO:0000009">
    <property type="term" value="F:alpha-1,6-mannosyltransferase activity"/>
    <property type="evidence" value="ECO:0007669"/>
    <property type="project" value="InterPro"/>
</dbReference>
<dbReference type="GeneID" id="27325786"/>
<keyword evidence="3" id="KW-1185">Reference proteome</keyword>
<gene>
    <name evidence="2" type="ORF">PV10_07941</name>
</gene>
<dbReference type="InterPro" id="IPR007577">
    <property type="entry name" value="GlycoTrfase_DXD_sugar-bd_CS"/>
</dbReference>
<accession>A0A0D1Z2T3</accession>
<dbReference type="Gene3D" id="3.90.550.20">
    <property type="match status" value="1"/>
</dbReference>
<dbReference type="GO" id="GO:0006487">
    <property type="term" value="P:protein N-linked glycosylation"/>
    <property type="evidence" value="ECO:0007669"/>
    <property type="project" value="TreeGrafter"/>
</dbReference>
<protein>
    <recommendedName>
        <fullName evidence="4">Initiation-specific alpha-1,6-mannosyltransferase</fullName>
    </recommendedName>
</protein>
<evidence type="ECO:0000313" key="2">
    <source>
        <dbReference type="EMBL" id="KIV88239.1"/>
    </source>
</evidence>
<dbReference type="OrthoDB" id="409543at2759"/>
<dbReference type="STRING" id="212818.A0A0D1Z2T3"/>
<evidence type="ECO:0008006" key="4">
    <source>
        <dbReference type="Google" id="ProtNLM"/>
    </source>
</evidence>
<dbReference type="HOGENOM" id="CLU_022381_0_0_1"/>
<dbReference type="Proteomes" id="UP000054302">
    <property type="component" value="Unassembled WGS sequence"/>
</dbReference>
<evidence type="ECO:0000256" key="1">
    <source>
        <dbReference type="ARBA" id="ARBA00009003"/>
    </source>
</evidence>
<dbReference type="VEuPathDB" id="FungiDB:PV10_07941"/>
<dbReference type="EMBL" id="KN847525">
    <property type="protein sequence ID" value="KIV88239.1"/>
    <property type="molecule type" value="Genomic_DNA"/>
</dbReference>
<dbReference type="SUPFAM" id="SSF53448">
    <property type="entry name" value="Nucleotide-diphospho-sugar transferases"/>
    <property type="match status" value="1"/>
</dbReference>
<dbReference type="PANTHER" id="PTHR31834">
    <property type="entry name" value="INITIATION-SPECIFIC ALPHA-1,6-MANNOSYLTRANSFERASE"/>
    <property type="match status" value="1"/>
</dbReference>
<dbReference type="AlphaFoldDB" id="A0A0D1Z2T3"/>
<comment type="similarity">
    <text evidence="1">Belongs to the glycosyltransferase 32 family.</text>
</comment>
<dbReference type="OMA" id="HFADYPD"/>
<organism evidence="2 3">
    <name type="scientific">Exophiala mesophila</name>
    <name type="common">Black yeast-like fungus</name>
    <dbReference type="NCBI Taxonomy" id="212818"/>
    <lineage>
        <taxon>Eukaryota</taxon>
        <taxon>Fungi</taxon>
        <taxon>Dikarya</taxon>
        <taxon>Ascomycota</taxon>
        <taxon>Pezizomycotina</taxon>
        <taxon>Eurotiomycetes</taxon>
        <taxon>Chaetothyriomycetidae</taxon>
        <taxon>Chaetothyriales</taxon>
        <taxon>Herpotrichiellaceae</taxon>
        <taxon>Exophiala</taxon>
    </lineage>
</organism>